<accession>A0A6N7PYP8</accession>
<organism evidence="1 2">
    <name type="scientific">Polyangium spumosum</name>
    <dbReference type="NCBI Taxonomy" id="889282"/>
    <lineage>
        <taxon>Bacteria</taxon>
        <taxon>Pseudomonadati</taxon>
        <taxon>Myxococcota</taxon>
        <taxon>Polyangia</taxon>
        <taxon>Polyangiales</taxon>
        <taxon>Polyangiaceae</taxon>
        <taxon>Polyangium</taxon>
    </lineage>
</organism>
<gene>
    <name evidence="1" type="ORF">GF068_35180</name>
</gene>
<reference evidence="1 2" key="1">
    <citation type="submission" date="2019-10" db="EMBL/GenBank/DDBJ databases">
        <title>A soil myxobacterium in the family Polyangiaceae.</title>
        <authorList>
            <person name="Li Y."/>
            <person name="Wang J."/>
        </authorList>
    </citation>
    <scope>NUCLEOTIDE SEQUENCE [LARGE SCALE GENOMIC DNA]</scope>
    <source>
        <strain evidence="1 2">DSM 14734</strain>
    </source>
</reference>
<dbReference type="Proteomes" id="UP000440224">
    <property type="component" value="Unassembled WGS sequence"/>
</dbReference>
<dbReference type="EMBL" id="WJIE01000015">
    <property type="protein sequence ID" value="MRG97133.1"/>
    <property type="molecule type" value="Genomic_DNA"/>
</dbReference>
<sequence length="104" mass="11259">MDHARAADALDRTIRTIGQVEVDGAQYAFQYCNVAIVAPSTGLPMRAEYTVVSNGRTYARGVTFDVDGQDIYANIGADRVNINGPEFADAVRKHLVVTIRTGAK</sequence>
<protein>
    <submittedName>
        <fullName evidence="1">Uncharacterized protein</fullName>
    </submittedName>
</protein>
<evidence type="ECO:0000313" key="1">
    <source>
        <dbReference type="EMBL" id="MRG97133.1"/>
    </source>
</evidence>
<name>A0A6N7PYP8_9BACT</name>
<comment type="caution">
    <text evidence="1">The sequence shown here is derived from an EMBL/GenBank/DDBJ whole genome shotgun (WGS) entry which is preliminary data.</text>
</comment>
<dbReference type="RefSeq" id="WP_153823914.1">
    <property type="nucleotide sequence ID" value="NZ_WJIE01000015.1"/>
</dbReference>
<proteinExistence type="predicted"/>
<dbReference type="AlphaFoldDB" id="A0A6N7PYP8"/>
<evidence type="ECO:0000313" key="2">
    <source>
        <dbReference type="Proteomes" id="UP000440224"/>
    </source>
</evidence>
<keyword evidence="2" id="KW-1185">Reference proteome</keyword>